<sequence length="149" mass="15060">MTPRLPLIALGVAALLVLPTRAALHDLATARADRDAARTGAAMPAAAIAAASAAFPADSVADARARLAARVRADAARGGVLIETLGADTAAPASLAVLTLRASGSEKAVLAFADALERGNPVVRMAQWRLTAAPGGVRLDARLVAPWRG</sequence>
<dbReference type="Proteomes" id="UP000248614">
    <property type="component" value="Unassembled WGS sequence"/>
</dbReference>
<dbReference type="EMBL" id="QFNF01000041">
    <property type="protein sequence ID" value="PZO74505.1"/>
    <property type="molecule type" value="Genomic_DNA"/>
</dbReference>
<feature type="signal peptide" evidence="1">
    <location>
        <begin position="1"/>
        <end position="22"/>
    </location>
</feature>
<evidence type="ECO:0000256" key="1">
    <source>
        <dbReference type="SAM" id="SignalP"/>
    </source>
</evidence>
<protein>
    <recommendedName>
        <fullName evidence="4">General secretion pathway protein GspM</fullName>
    </recommendedName>
</protein>
<evidence type="ECO:0008006" key="4">
    <source>
        <dbReference type="Google" id="ProtNLM"/>
    </source>
</evidence>
<gene>
    <name evidence="2" type="ORF">DI632_13250</name>
</gene>
<evidence type="ECO:0000313" key="2">
    <source>
        <dbReference type="EMBL" id="PZO74505.1"/>
    </source>
</evidence>
<comment type="caution">
    <text evidence="2">The sequence shown here is derived from an EMBL/GenBank/DDBJ whole genome shotgun (WGS) entry which is preliminary data.</text>
</comment>
<dbReference type="AlphaFoldDB" id="A0A2W5AU03"/>
<name>A0A2W5AU03_9SPHN</name>
<feature type="chain" id="PRO_5015921055" description="General secretion pathway protein GspM" evidence="1">
    <location>
        <begin position="23"/>
        <end position="149"/>
    </location>
</feature>
<proteinExistence type="predicted"/>
<reference evidence="2 3" key="1">
    <citation type="submission" date="2017-08" db="EMBL/GenBank/DDBJ databases">
        <title>Infants hospitalized years apart are colonized by the same room-sourced microbial strains.</title>
        <authorList>
            <person name="Brooks B."/>
            <person name="Olm M.R."/>
            <person name="Firek B.A."/>
            <person name="Baker R."/>
            <person name="Thomas B.C."/>
            <person name="Morowitz M.J."/>
            <person name="Banfield J.F."/>
        </authorList>
    </citation>
    <scope>NUCLEOTIDE SEQUENCE [LARGE SCALE GENOMIC DNA]</scope>
    <source>
        <strain evidence="2">S2_018_000_R3_110</strain>
    </source>
</reference>
<evidence type="ECO:0000313" key="3">
    <source>
        <dbReference type="Proteomes" id="UP000248614"/>
    </source>
</evidence>
<organism evidence="2 3">
    <name type="scientific">Sphingomonas hengshuiensis</name>
    <dbReference type="NCBI Taxonomy" id="1609977"/>
    <lineage>
        <taxon>Bacteria</taxon>
        <taxon>Pseudomonadati</taxon>
        <taxon>Pseudomonadota</taxon>
        <taxon>Alphaproteobacteria</taxon>
        <taxon>Sphingomonadales</taxon>
        <taxon>Sphingomonadaceae</taxon>
        <taxon>Sphingomonas</taxon>
    </lineage>
</organism>
<accession>A0A2W5AU03</accession>
<keyword evidence="1" id="KW-0732">Signal</keyword>